<dbReference type="InterPro" id="IPR036259">
    <property type="entry name" value="MFS_trans_sf"/>
</dbReference>
<feature type="transmembrane region" description="Helical" evidence="7">
    <location>
        <begin position="188"/>
        <end position="210"/>
    </location>
</feature>
<dbReference type="PANTHER" id="PTHR43791:SF18">
    <property type="entry name" value="NICOTINIC ACID TRANSPORTER TNA1, PUTATIVE (AFU_ORTHOLOGUE AFUA_3G03820)-RELATED"/>
    <property type="match status" value="1"/>
</dbReference>
<evidence type="ECO:0000256" key="5">
    <source>
        <dbReference type="ARBA" id="ARBA00023136"/>
    </source>
</evidence>
<keyword evidence="4 7" id="KW-1133">Transmembrane helix</keyword>
<feature type="transmembrane region" description="Helical" evidence="7">
    <location>
        <begin position="422"/>
        <end position="442"/>
    </location>
</feature>
<organism evidence="9 10">
    <name type="scientific">Fusarium longipes</name>
    <dbReference type="NCBI Taxonomy" id="694270"/>
    <lineage>
        <taxon>Eukaryota</taxon>
        <taxon>Fungi</taxon>
        <taxon>Dikarya</taxon>
        <taxon>Ascomycota</taxon>
        <taxon>Pezizomycotina</taxon>
        <taxon>Sordariomycetes</taxon>
        <taxon>Hypocreomycetidae</taxon>
        <taxon>Hypocreales</taxon>
        <taxon>Nectriaceae</taxon>
        <taxon>Fusarium</taxon>
    </lineage>
</organism>
<keyword evidence="2" id="KW-0813">Transport</keyword>
<dbReference type="SUPFAM" id="SSF103473">
    <property type="entry name" value="MFS general substrate transporter"/>
    <property type="match status" value="1"/>
</dbReference>
<keyword evidence="5 7" id="KW-0472">Membrane</keyword>
<evidence type="ECO:0000256" key="6">
    <source>
        <dbReference type="ARBA" id="ARBA00023180"/>
    </source>
</evidence>
<feature type="transmembrane region" description="Helical" evidence="7">
    <location>
        <begin position="99"/>
        <end position="120"/>
    </location>
</feature>
<feature type="transmembrane region" description="Helical" evidence="7">
    <location>
        <begin position="127"/>
        <end position="149"/>
    </location>
</feature>
<comment type="caution">
    <text evidence="9">The sequence shown here is derived from an EMBL/GenBank/DDBJ whole genome shotgun (WGS) entry which is preliminary data.</text>
</comment>
<feature type="transmembrane region" description="Helical" evidence="7">
    <location>
        <begin position="358"/>
        <end position="376"/>
    </location>
</feature>
<keyword evidence="3 7" id="KW-0812">Transmembrane</keyword>
<accession>A0A395T0I3</accession>
<dbReference type="FunFam" id="1.20.1250.20:FF:000034">
    <property type="entry name" value="MFS general substrate transporter"/>
    <property type="match status" value="1"/>
</dbReference>
<dbReference type="PROSITE" id="PS50850">
    <property type="entry name" value="MFS"/>
    <property type="match status" value="1"/>
</dbReference>
<evidence type="ECO:0000313" key="10">
    <source>
        <dbReference type="Proteomes" id="UP000266234"/>
    </source>
</evidence>
<dbReference type="GO" id="GO:0022857">
    <property type="term" value="F:transmembrane transporter activity"/>
    <property type="evidence" value="ECO:0007669"/>
    <property type="project" value="InterPro"/>
</dbReference>
<gene>
    <name evidence="9" type="ORF">FLONG3_3579</name>
</gene>
<keyword evidence="10" id="KW-1185">Reference proteome</keyword>
<dbReference type="Proteomes" id="UP000266234">
    <property type="component" value="Unassembled WGS sequence"/>
</dbReference>
<feature type="transmembrane region" description="Helical" evidence="7">
    <location>
        <begin position="298"/>
        <end position="322"/>
    </location>
</feature>
<feature type="transmembrane region" description="Helical" evidence="7">
    <location>
        <begin position="388"/>
        <end position="410"/>
    </location>
</feature>
<feature type="transmembrane region" description="Helical" evidence="7">
    <location>
        <begin position="59"/>
        <end position="79"/>
    </location>
</feature>
<dbReference type="OrthoDB" id="2962993at2759"/>
<name>A0A395T0I3_9HYPO</name>
<proteinExistence type="predicted"/>
<dbReference type="InterPro" id="IPR011701">
    <property type="entry name" value="MFS"/>
</dbReference>
<evidence type="ECO:0000256" key="4">
    <source>
        <dbReference type="ARBA" id="ARBA00022989"/>
    </source>
</evidence>
<evidence type="ECO:0000256" key="3">
    <source>
        <dbReference type="ARBA" id="ARBA00022692"/>
    </source>
</evidence>
<evidence type="ECO:0000256" key="2">
    <source>
        <dbReference type="ARBA" id="ARBA00022448"/>
    </source>
</evidence>
<dbReference type="PANTHER" id="PTHR43791">
    <property type="entry name" value="PERMEASE-RELATED"/>
    <property type="match status" value="1"/>
</dbReference>
<dbReference type="AlphaFoldDB" id="A0A395T0I3"/>
<reference evidence="9 10" key="1">
    <citation type="journal article" date="2018" name="PLoS Pathog.">
        <title>Evolution of structural diversity of trichothecenes, a family of toxins produced by plant pathogenic and entomopathogenic fungi.</title>
        <authorList>
            <person name="Proctor R.H."/>
            <person name="McCormick S.P."/>
            <person name="Kim H.S."/>
            <person name="Cardoza R.E."/>
            <person name="Stanley A.M."/>
            <person name="Lindo L."/>
            <person name="Kelly A."/>
            <person name="Brown D.W."/>
            <person name="Lee T."/>
            <person name="Vaughan M.M."/>
            <person name="Alexander N.J."/>
            <person name="Busman M."/>
            <person name="Gutierrez S."/>
        </authorList>
    </citation>
    <scope>NUCLEOTIDE SEQUENCE [LARGE SCALE GENOMIC DNA]</scope>
    <source>
        <strain evidence="9 10">NRRL 20695</strain>
    </source>
</reference>
<dbReference type="FunFam" id="1.20.1250.20:FF:000068">
    <property type="entry name" value="MFS general substrate transporter"/>
    <property type="match status" value="1"/>
</dbReference>
<dbReference type="EMBL" id="PXOG01000071">
    <property type="protein sequence ID" value="RGP78264.1"/>
    <property type="molecule type" value="Genomic_DNA"/>
</dbReference>
<dbReference type="Pfam" id="PF07690">
    <property type="entry name" value="MFS_1"/>
    <property type="match status" value="1"/>
</dbReference>
<feature type="transmembrane region" description="Helical" evidence="7">
    <location>
        <begin position="222"/>
        <end position="242"/>
    </location>
</feature>
<sequence>MASILGDKDISKQEHLEKAGNFDSNNIALSESSMPAEIVNLFALFDGEREKKLIRKMDCHLIPILTALYLFAYIDRGNIGNARILGMEEDLNLSDKQYNLALTIFFISYCTFEVPSNILLKRFKPRVWITVITISWGIIMTLMGLIHNWEGLLATRFMLGIPESGIFPACAYYVTSWYPRREAQYRTALFYASASLAGAFSGLLAYVISLMDGVGHLAGWKWVFIIEGLLTVLGGVIAYFVIWNTPNDAPWLTEEEKRFIIARLAYDGNKSGLAQQEEGSKKAYIKSAVTDWQVYLNWIFYLGISVSTYGIVFGLPTIITGLGYKARIAQLMTVPPYVAASCLTIVAAHFSDKTQRRGLFVISGLATALIGFVIAITTSDRPDLGGVTYAGCFIACCGFYPAFPGVVAWLANNTAGPYKRAISIGLQLSLGNLGGFVGSNIYLARDRPAYRLGYGISIGFIFCAILAAGTMMFSLKRINKKRDEYVNREGGERAVIEKYGEWTLAEMGDRSPLFRYTI</sequence>
<protein>
    <submittedName>
        <fullName evidence="9">Major facilitator superfamily transporter</fullName>
    </submittedName>
</protein>
<evidence type="ECO:0000256" key="7">
    <source>
        <dbReference type="SAM" id="Phobius"/>
    </source>
</evidence>
<dbReference type="Gene3D" id="1.20.1250.20">
    <property type="entry name" value="MFS general substrate transporter like domains"/>
    <property type="match status" value="2"/>
</dbReference>
<evidence type="ECO:0000313" key="9">
    <source>
        <dbReference type="EMBL" id="RGP78264.1"/>
    </source>
</evidence>
<comment type="subcellular location">
    <subcellularLocation>
        <location evidence="1">Membrane</location>
        <topology evidence="1">Multi-pass membrane protein</topology>
    </subcellularLocation>
</comment>
<evidence type="ECO:0000256" key="1">
    <source>
        <dbReference type="ARBA" id="ARBA00004141"/>
    </source>
</evidence>
<dbReference type="GO" id="GO:0016020">
    <property type="term" value="C:membrane"/>
    <property type="evidence" value="ECO:0007669"/>
    <property type="project" value="UniProtKB-SubCell"/>
</dbReference>
<feature type="domain" description="Major facilitator superfamily (MFS) profile" evidence="8">
    <location>
        <begin position="61"/>
        <end position="482"/>
    </location>
</feature>
<dbReference type="InterPro" id="IPR020846">
    <property type="entry name" value="MFS_dom"/>
</dbReference>
<feature type="transmembrane region" description="Helical" evidence="7">
    <location>
        <begin position="454"/>
        <end position="475"/>
    </location>
</feature>
<keyword evidence="6" id="KW-0325">Glycoprotein</keyword>
<evidence type="ECO:0000259" key="8">
    <source>
        <dbReference type="PROSITE" id="PS50850"/>
    </source>
</evidence>